<dbReference type="Pfam" id="PF00903">
    <property type="entry name" value="Glyoxalase"/>
    <property type="match status" value="1"/>
</dbReference>
<gene>
    <name evidence="2" type="ORF">ACFOYW_08445</name>
</gene>
<evidence type="ECO:0000313" key="3">
    <source>
        <dbReference type="Proteomes" id="UP001595900"/>
    </source>
</evidence>
<dbReference type="Proteomes" id="UP001595900">
    <property type="component" value="Unassembled WGS sequence"/>
</dbReference>
<dbReference type="PANTHER" id="PTHR34109">
    <property type="entry name" value="BNAUNNG04460D PROTEIN-RELATED"/>
    <property type="match status" value="1"/>
</dbReference>
<dbReference type="Gene3D" id="3.30.720.120">
    <property type="match status" value="1"/>
</dbReference>
<evidence type="ECO:0000313" key="2">
    <source>
        <dbReference type="EMBL" id="MFC4243400.1"/>
    </source>
</evidence>
<proteinExistence type="predicted"/>
<reference evidence="3" key="1">
    <citation type="journal article" date="2019" name="Int. J. Syst. Evol. Microbiol.">
        <title>The Global Catalogue of Microorganisms (GCM) 10K type strain sequencing project: providing services to taxonomists for standard genome sequencing and annotation.</title>
        <authorList>
            <consortium name="The Broad Institute Genomics Platform"/>
            <consortium name="The Broad Institute Genome Sequencing Center for Infectious Disease"/>
            <person name="Wu L."/>
            <person name="Ma J."/>
        </authorList>
    </citation>
    <scope>NUCLEOTIDE SEQUENCE [LARGE SCALE GENOMIC DNA]</scope>
    <source>
        <strain evidence="3">CGMCC 1.10363</strain>
    </source>
</reference>
<accession>A0ABV8Q4W5</accession>
<comment type="caution">
    <text evidence="2">The sequence shown here is derived from an EMBL/GenBank/DDBJ whole genome shotgun (WGS) entry which is preliminary data.</text>
</comment>
<dbReference type="InterPro" id="IPR004360">
    <property type="entry name" value="Glyas_Fos-R_dOase_dom"/>
</dbReference>
<name>A0ABV8Q4W5_9MICO</name>
<keyword evidence="3" id="KW-1185">Reference proteome</keyword>
<dbReference type="PROSITE" id="PS51819">
    <property type="entry name" value="VOC"/>
    <property type="match status" value="1"/>
</dbReference>
<dbReference type="InterPro" id="IPR037523">
    <property type="entry name" value="VOC_core"/>
</dbReference>
<feature type="domain" description="VOC" evidence="1">
    <location>
        <begin position="1"/>
        <end position="125"/>
    </location>
</feature>
<dbReference type="SUPFAM" id="SSF54593">
    <property type="entry name" value="Glyoxalase/Bleomycin resistance protein/Dihydroxybiphenyl dioxygenase"/>
    <property type="match status" value="1"/>
</dbReference>
<evidence type="ECO:0000259" key="1">
    <source>
        <dbReference type="PROSITE" id="PS51819"/>
    </source>
</evidence>
<dbReference type="Gene3D" id="3.30.720.110">
    <property type="match status" value="1"/>
</dbReference>
<dbReference type="InterPro" id="IPR029068">
    <property type="entry name" value="Glyas_Bleomycin-R_OHBP_Dase"/>
</dbReference>
<organism evidence="2 3">
    <name type="scientific">Gryllotalpicola reticulitermitis</name>
    <dbReference type="NCBI Taxonomy" id="1184153"/>
    <lineage>
        <taxon>Bacteria</taxon>
        <taxon>Bacillati</taxon>
        <taxon>Actinomycetota</taxon>
        <taxon>Actinomycetes</taxon>
        <taxon>Micrococcales</taxon>
        <taxon>Microbacteriaceae</taxon>
        <taxon>Gryllotalpicola</taxon>
    </lineage>
</organism>
<dbReference type="RefSeq" id="WP_390228432.1">
    <property type="nucleotide sequence ID" value="NZ_JBHSCN010000005.1"/>
</dbReference>
<sequence>MTSIWPFLAVTDVDAAVAFYVDVFGAEESMERFRSDDGSQVAVLSIDGQPVGVATESPELRTLSPPAAGGTTVRIHLDVDDPDSVAASAVAAGAEEMFPVADQPYGVRQGRVVDPFGHHWLISGPSRSA</sequence>
<dbReference type="EMBL" id="JBHSCN010000005">
    <property type="protein sequence ID" value="MFC4243400.1"/>
    <property type="molecule type" value="Genomic_DNA"/>
</dbReference>
<dbReference type="PANTHER" id="PTHR34109:SF1">
    <property type="entry name" value="VOC DOMAIN-CONTAINING PROTEIN"/>
    <property type="match status" value="1"/>
</dbReference>
<protein>
    <submittedName>
        <fullName evidence="2">VOC family protein</fullName>
    </submittedName>
</protein>